<dbReference type="PANTHER" id="PTHR44858">
    <property type="entry name" value="TETRATRICOPEPTIDE REPEAT PROTEIN 6"/>
    <property type="match status" value="1"/>
</dbReference>
<dbReference type="SMART" id="SM00028">
    <property type="entry name" value="TPR"/>
    <property type="match status" value="7"/>
</dbReference>
<name>A0ABU5J1H2_9BACI</name>
<dbReference type="EMBL" id="JAXOFX010000011">
    <property type="protein sequence ID" value="MDZ5473249.1"/>
    <property type="molecule type" value="Genomic_DNA"/>
</dbReference>
<dbReference type="InterPro" id="IPR011990">
    <property type="entry name" value="TPR-like_helical_dom_sf"/>
</dbReference>
<evidence type="ECO:0000313" key="5">
    <source>
        <dbReference type="Proteomes" id="UP001290455"/>
    </source>
</evidence>
<evidence type="ECO:0000256" key="1">
    <source>
        <dbReference type="ARBA" id="ARBA00022737"/>
    </source>
</evidence>
<dbReference type="PANTHER" id="PTHR44858:SF1">
    <property type="entry name" value="UDP-N-ACETYLGLUCOSAMINE--PEPTIDE N-ACETYLGLUCOSAMINYLTRANSFERASE SPINDLY-RELATED"/>
    <property type="match status" value="1"/>
</dbReference>
<evidence type="ECO:0000256" key="2">
    <source>
        <dbReference type="ARBA" id="ARBA00022803"/>
    </source>
</evidence>
<proteinExistence type="predicted"/>
<keyword evidence="1" id="KW-0677">Repeat</keyword>
<evidence type="ECO:0000256" key="3">
    <source>
        <dbReference type="PROSITE-ProRule" id="PRU00339"/>
    </source>
</evidence>
<reference evidence="4 5" key="1">
    <citation type="submission" date="2023-11" db="EMBL/GenBank/DDBJ databases">
        <title>Bacillus jintuensis, isolated from a mudflat on the Beibu Gulf coast.</title>
        <authorList>
            <person name="Li M."/>
        </authorList>
    </citation>
    <scope>NUCLEOTIDE SEQUENCE [LARGE SCALE GENOMIC DNA]</scope>
    <source>
        <strain evidence="4 5">31A1R</strain>
    </source>
</reference>
<gene>
    <name evidence="4" type="ORF">SM124_16140</name>
</gene>
<dbReference type="Pfam" id="PF13429">
    <property type="entry name" value="TPR_15"/>
    <property type="match status" value="1"/>
</dbReference>
<feature type="repeat" description="TPR" evidence="3">
    <location>
        <begin position="170"/>
        <end position="203"/>
    </location>
</feature>
<dbReference type="RefSeq" id="WP_322447547.1">
    <property type="nucleotide sequence ID" value="NZ_JAXOFX010000011.1"/>
</dbReference>
<dbReference type="PROSITE" id="PS50005">
    <property type="entry name" value="TPR"/>
    <property type="match status" value="3"/>
</dbReference>
<feature type="repeat" description="TPR" evidence="3">
    <location>
        <begin position="373"/>
        <end position="406"/>
    </location>
</feature>
<dbReference type="InterPro" id="IPR050498">
    <property type="entry name" value="Ycf3"/>
</dbReference>
<feature type="repeat" description="TPR" evidence="3">
    <location>
        <begin position="271"/>
        <end position="304"/>
    </location>
</feature>
<protein>
    <submittedName>
        <fullName evidence="4">Tetratricopeptide repeat protein</fullName>
    </submittedName>
</protein>
<dbReference type="Pfam" id="PF14559">
    <property type="entry name" value="TPR_19"/>
    <property type="match status" value="1"/>
</dbReference>
<dbReference type="SUPFAM" id="SSF48452">
    <property type="entry name" value="TPR-like"/>
    <property type="match status" value="2"/>
</dbReference>
<evidence type="ECO:0000313" key="4">
    <source>
        <dbReference type="EMBL" id="MDZ5473249.1"/>
    </source>
</evidence>
<sequence>MEFVDKIITQLENGQHEEALKGYNIVLNEGTNEERFTLGEELLHIGFIAEAKALFEKLLLAYPEEGELLVLFAEACMELGEEEEAILALDKINENDPSYPQGLLLLADLYQMDGLYEVSEQKLLKAKAALPDEVIIDFALGELYLEEGKFLEAIRSYHAVLPKETVIAGVNVHQRLGEALSAGGSFEEAIPHYEKALEEKLEINTLFNYAFTALQAGYNKTAIEKFNELKALDPEYHSLYLYLAKAYEQEEEIDQSFETIKAGINLDEYNKELYFYGGKLALKLGVEEEAERLLREALALDPEFLEAALTLNKVLIHQEKYEEVLEICELIQSNGLEEPQLIWDEAHALWHLEQYSQALNKYEAAYNYFKNHSEFLSDYGYFLIEEGKRDAAVEIFTRLQQMDPANVEFEEVLQRLTDDFNHE</sequence>
<organism evidence="4 5">
    <name type="scientific">Robertmurraya mangrovi</name>
    <dbReference type="NCBI Taxonomy" id="3098077"/>
    <lineage>
        <taxon>Bacteria</taxon>
        <taxon>Bacillati</taxon>
        <taxon>Bacillota</taxon>
        <taxon>Bacilli</taxon>
        <taxon>Bacillales</taxon>
        <taxon>Bacillaceae</taxon>
        <taxon>Robertmurraya</taxon>
    </lineage>
</organism>
<dbReference type="Pfam" id="PF13432">
    <property type="entry name" value="TPR_16"/>
    <property type="match status" value="1"/>
</dbReference>
<dbReference type="Proteomes" id="UP001290455">
    <property type="component" value="Unassembled WGS sequence"/>
</dbReference>
<accession>A0ABU5J1H2</accession>
<dbReference type="InterPro" id="IPR019734">
    <property type="entry name" value="TPR_rpt"/>
</dbReference>
<keyword evidence="5" id="KW-1185">Reference proteome</keyword>
<keyword evidence="2 3" id="KW-0802">TPR repeat</keyword>
<dbReference type="Gene3D" id="1.25.40.10">
    <property type="entry name" value="Tetratricopeptide repeat domain"/>
    <property type="match status" value="3"/>
</dbReference>
<comment type="caution">
    <text evidence="4">The sequence shown here is derived from an EMBL/GenBank/DDBJ whole genome shotgun (WGS) entry which is preliminary data.</text>
</comment>